<organism evidence="1 2">
    <name type="scientific">Puia dinghuensis</name>
    <dbReference type="NCBI Taxonomy" id="1792502"/>
    <lineage>
        <taxon>Bacteria</taxon>
        <taxon>Pseudomonadati</taxon>
        <taxon>Bacteroidota</taxon>
        <taxon>Chitinophagia</taxon>
        <taxon>Chitinophagales</taxon>
        <taxon>Chitinophagaceae</taxon>
        <taxon>Puia</taxon>
    </lineage>
</organism>
<dbReference type="Proteomes" id="UP000607559">
    <property type="component" value="Unassembled WGS sequence"/>
</dbReference>
<protein>
    <recommendedName>
        <fullName evidence="3">Outer membrane protein beta-barrel domain-containing protein</fullName>
    </recommendedName>
</protein>
<proteinExistence type="predicted"/>
<sequence length="284" mass="31680">MGPMVFLGDLGGHAGVGTTFIKDWNWNTTKLAVGAYAAVYPQQWLGFRLSFNYGAIEGFDASIKPKGGDEVSRLDRNLDFQSKIVEGTVMAEVYPTVFLEDDPDDVFARLRPYGVIGLGVFHFHPYGSYRDPNTGATEWVSLPELHTEGEGFPEYPNSKPYKLTQLNIPMGFGVKFFLSENVNLSFEIVHRKTFTDYIDDVHDRYIDPALFYKYLSPQLAPIAAAMSNKAVGGYSNPNYKTGSIRGNPGNNDAYFTAQFKLGIRLGGGSAQRWRNSTHCPLLRF</sequence>
<dbReference type="EMBL" id="BMJC01000003">
    <property type="protein sequence ID" value="GGB04923.1"/>
    <property type="molecule type" value="Genomic_DNA"/>
</dbReference>
<keyword evidence="2" id="KW-1185">Reference proteome</keyword>
<evidence type="ECO:0008006" key="3">
    <source>
        <dbReference type="Google" id="ProtNLM"/>
    </source>
</evidence>
<gene>
    <name evidence="1" type="ORF">GCM10011511_30310</name>
</gene>
<accession>A0A8J2UEN5</accession>
<reference evidence="1" key="2">
    <citation type="submission" date="2020-09" db="EMBL/GenBank/DDBJ databases">
        <authorList>
            <person name="Sun Q."/>
            <person name="Zhou Y."/>
        </authorList>
    </citation>
    <scope>NUCLEOTIDE SEQUENCE</scope>
    <source>
        <strain evidence="1">CGMCC 1.15448</strain>
    </source>
</reference>
<dbReference type="InterPro" id="IPR011250">
    <property type="entry name" value="OMP/PagP_B-barrel"/>
</dbReference>
<reference evidence="1" key="1">
    <citation type="journal article" date="2014" name="Int. J. Syst. Evol. Microbiol.">
        <title>Complete genome sequence of Corynebacterium casei LMG S-19264T (=DSM 44701T), isolated from a smear-ripened cheese.</title>
        <authorList>
            <consortium name="US DOE Joint Genome Institute (JGI-PGF)"/>
            <person name="Walter F."/>
            <person name="Albersmeier A."/>
            <person name="Kalinowski J."/>
            <person name="Ruckert C."/>
        </authorList>
    </citation>
    <scope>NUCLEOTIDE SEQUENCE</scope>
    <source>
        <strain evidence="1">CGMCC 1.15448</strain>
    </source>
</reference>
<comment type="caution">
    <text evidence="1">The sequence shown here is derived from an EMBL/GenBank/DDBJ whole genome shotgun (WGS) entry which is preliminary data.</text>
</comment>
<dbReference type="SUPFAM" id="SSF56925">
    <property type="entry name" value="OMPA-like"/>
    <property type="match status" value="1"/>
</dbReference>
<evidence type="ECO:0000313" key="2">
    <source>
        <dbReference type="Proteomes" id="UP000607559"/>
    </source>
</evidence>
<dbReference type="AlphaFoldDB" id="A0A8J2UEN5"/>
<name>A0A8J2UEN5_9BACT</name>
<evidence type="ECO:0000313" key="1">
    <source>
        <dbReference type="EMBL" id="GGB04923.1"/>
    </source>
</evidence>